<dbReference type="AlphaFoldDB" id="A0A455UEQ8"/>
<evidence type="ECO:0000256" key="3">
    <source>
        <dbReference type="ARBA" id="ARBA00023125"/>
    </source>
</evidence>
<dbReference type="InterPro" id="IPR036390">
    <property type="entry name" value="WH_DNA-bd_sf"/>
</dbReference>
<keyword evidence="2" id="KW-0805">Transcription regulation</keyword>
<dbReference type="PROSITE" id="PS50931">
    <property type="entry name" value="HTH_LYSR"/>
    <property type="match status" value="1"/>
</dbReference>
<feature type="domain" description="HTH lysR-type" evidence="5">
    <location>
        <begin position="2"/>
        <end position="48"/>
    </location>
</feature>
<dbReference type="Proteomes" id="UP000320231">
    <property type="component" value="Chromosome"/>
</dbReference>
<evidence type="ECO:0000256" key="4">
    <source>
        <dbReference type="ARBA" id="ARBA00023163"/>
    </source>
</evidence>
<dbReference type="KEGG" id="hsr:HSBAA_60820"/>
<dbReference type="EMBL" id="AP019514">
    <property type="protein sequence ID" value="BBI64776.1"/>
    <property type="molecule type" value="Genomic_DNA"/>
</dbReference>
<dbReference type="PRINTS" id="PR00039">
    <property type="entry name" value="HTHLYSR"/>
</dbReference>
<evidence type="ECO:0000256" key="1">
    <source>
        <dbReference type="ARBA" id="ARBA00009437"/>
    </source>
</evidence>
<dbReference type="InterPro" id="IPR000847">
    <property type="entry name" value="LysR_HTH_N"/>
</dbReference>
<protein>
    <recommendedName>
        <fullName evidence="5">HTH lysR-type domain-containing protein</fullName>
    </recommendedName>
</protein>
<proteinExistence type="inferred from homology"/>
<dbReference type="GO" id="GO:0003677">
    <property type="term" value="F:DNA binding"/>
    <property type="evidence" value="ECO:0007669"/>
    <property type="project" value="UniProtKB-KW"/>
</dbReference>
<organism evidence="6 7">
    <name type="scientific">Vreelandella sulfidaeris</name>
    <dbReference type="NCBI Taxonomy" id="115553"/>
    <lineage>
        <taxon>Bacteria</taxon>
        <taxon>Pseudomonadati</taxon>
        <taxon>Pseudomonadota</taxon>
        <taxon>Gammaproteobacteria</taxon>
        <taxon>Oceanospirillales</taxon>
        <taxon>Halomonadaceae</taxon>
        <taxon>Vreelandella</taxon>
    </lineage>
</organism>
<dbReference type="SUPFAM" id="SSF46785">
    <property type="entry name" value="Winged helix' DNA-binding domain"/>
    <property type="match status" value="1"/>
</dbReference>
<dbReference type="Gene3D" id="1.10.10.10">
    <property type="entry name" value="Winged helix-like DNA-binding domain superfamily/Winged helix DNA-binding domain"/>
    <property type="match status" value="1"/>
</dbReference>
<evidence type="ECO:0000313" key="6">
    <source>
        <dbReference type="EMBL" id="BBI64776.1"/>
    </source>
</evidence>
<dbReference type="PANTHER" id="PTHR30579">
    <property type="entry name" value="TRANSCRIPTIONAL REGULATOR"/>
    <property type="match status" value="1"/>
</dbReference>
<accession>A0A455UEQ8</accession>
<evidence type="ECO:0000259" key="5">
    <source>
        <dbReference type="PROSITE" id="PS50931"/>
    </source>
</evidence>
<dbReference type="GO" id="GO:0003700">
    <property type="term" value="F:DNA-binding transcription factor activity"/>
    <property type="evidence" value="ECO:0007669"/>
    <property type="project" value="InterPro"/>
</dbReference>
<gene>
    <name evidence="6" type="ORF">HSBAA_60820</name>
</gene>
<comment type="similarity">
    <text evidence="1">Belongs to the LysR transcriptional regulatory family.</text>
</comment>
<evidence type="ECO:0000256" key="2">
    <source>
        <dbReference type="ARBA" id="ARBA00023015"/>
    </source>
</evidence>
<dbReference type="InterPro" id="IPR036388">
    <property type="entry name" value="WH-like_DNA-bd_sf"/>
</dbReference>
<evidence type="ECO:0000313" key="7">
    <source>
        <dbReference type="Proteomes" id="UP000320231"/>
    </source>
</evidence>
<dbReference type="Pfam" id="PF00126">
    <property type="entry name" value="HTH_1"/>
    <property type="match status" value="1"/>
</dbReference>
<name>A0A455UEQ8_9GAMM</name>
<dbReference type="PANTHER" id="PTHR30579:SF2">
    <property type="entry name" value="HTH-TYPE TRANSCRIPTIONAL REGULATOR ARGP"/>
    <property type="match status" value="1"/>
</dbReference>
<sequence length="48" mass="5485">MLDFKELEAFVWAVRLGSFRKAATRLHLTQPSISERISRLETAVGSYC</sequence>
<dbReference type="InterPro" id="IPR050176">
    <property type="entry name" value="LTTR"/>
</dbReference>
<reference evidence="6 7" key="1">
    <citation type="journal article" date="2019" name="Microbiol. Resour. Announc.">
        <title>Complete Genome Sequence of Halomonas sulfidaeris Strain Esulfide1 Isolated from a Metal Sulfide Rock at a Depth of 2,200 Meters, Obtained Using Nanopore Sequencing.</title>
        <authorList>
            <person name="Saito M."/>
            <person name="Nishigata A."/>
            <person name="Galipon J."/>
            <person name="Arakawa K."/>
        </authorList>
    </citation>
    <scope>NUCLEOTIDE SEQUENCE [LARGE SCALE GENOMIC DNA]</scope>
    <source>
        <strain evidence="6 7">ATCC BAA-803</strain>
    </source>
</reference>
<keyword evidence="4" id="KW-0804">Transcription</keyword>
<keyword evidence="3" id="KW-0238">DNA-binding</keyword>